<evidence type="ECO:0000256" key="1">
    <source>
        <dbReference type="SAM" id="Coils"/>
    </source>
</evidence>
<comment type="caution">
    <text evidence="2">The sequence shown here is derived from an EMBL/GenBank/DDBJ whole genome shotgun (WGS) entry which is preliminary data.</text>
</comment>
<accession>A0A371J7F3</accession>
<dbReference type="Proteomes" id="UP000215694">
    <property type="component" value="Unassembled WGS sequence"/>
</dbReference>
<dbReference type="RefSeq" id="WP_094366506.1">
    <property type="nucleotide sequence ID" value="NZ_NOJY02000005.1"/>
</dbReference>
<evidence type="ECO:0000313" key="3">
    <source>
        <dbReference type="Proteomes" id="UP000215694"/>
    </source>
</evidence>
<proteinExistence type="predicted"/>
<sequence length="174" mass="19775">MKIDLEMIELFEELESMLQNGSSIPFSHKCGVDKQEALRIIGDIKTLIPEEVTQAVWINKERNKIISQAKQDAEELISQAQKEADRIQKEYAQNVEELKKNSEEVVKAYVEASDPVTLAEEKANEIVSKAEKVATEIRLGSIEYAEDVLASVEQNIKCILEEVIRDKNELSRDK</sequence>
<evidence type="ECO:0000313" key="2">
    <source>
        <dbReference type="EMBL" id="RDY28689.1"/>
    </source>
</evidence>
<name>A0A371J7F3_9FIRM</name>
<evidence type="ECO:0008006" key="4">
    <source>
        <dbReference type="Google" id="ProtNLM"/>
    </source>
</evidence>
<keyword evidence="1" id="KW-0175">Coiled coil</keyword>
<dbReference type="EMBL" id="NOJY02000005">
    <property type="protein sequence ID" value="RDY28689.1"/>
    <property type="molecule type" value="Genomic_DNA"/>
</dbReference>
<reference evidence="2 3" key="1">
    <citation type="journal article" date="2017" name="Genome Announc.">
        <title>Draft Genome Sequence of Romboutsia weinsteinii sp. nov. Strain CCRI-19649(T) Isolated from Surface Water.</title>
        <authorList>
            <person name="Maheux A.F."/>
            <person name="Boudreau D.K."/>
            <person name="Berube E."/>
            <person name="Boissinot M."/>
            <person name="Cantin P."/>
            <person name="Raymond F."/>
            <person name="Corbeil J."/>
            <person name="Omar R.F."/>
            <person name="Bergeron M.G."/>
        </authorList>
    </citation>
    <scope>NUCLEOTIDE SEQUENCE [LARGE SCALE GENOMIC DNA]</scope>
    <source>
        <strain evidence="2 3">CCRI-19649</strain>
    </source>
</reference>
<gene>
    <name evidence="2" type="ORF">CHL78_003895</name>
</gene>
<keyword evidence="3" id="KW-1185">Reference proteome</keyword>
<dbReference type="AlphaFoldDB" id="A0A371J7F3"/>
<feature type="coiled-coil region" evidence="1">
    <location>
        <begin position="63"/>
        <end position="108"/>
    </location>
</feature>
<protein>
    <recommendedName>
        <fullName evidence="4">ATPase</fullName>
    </recommendedName>
</protein>
<dbReference type="OrthoDB" id="1690557at2"/>
<organism evidence="2 3">
    <name type="scientific">Romboutsia weinsteinii</name>
    <dbReference type="NCBI Taxonomy" id="2020949"/>
    <lineage>
        <taxon>Bacteria</taxon>
        <taxon>Bacillati</taxon>
        <taxon>Bacillota</taxon>
        <taxon>Clostridia</taxon>
        <taxon>Peptostreptococcales</taxon>
        <taxon>Peptostreptococcaceae</taxon>
        <taxon>Romboutsia</taxon>
    </lineage>
</organism>